<proteinExistence type="predicted"/>
<evidence type="ECO:0000313" key="3">
    <source>
        <dbReference type="Proteomes" id="UP000481858"/>
    </source>
</evidence>
<dbReference type="CDD" id="cd12108">
    <property type="entry name" value="Hr-like"/>
    <property type="match status" value="1"/>
</dbReference>
<evidence type="ECO:0000313" key="2">
    <source>
        <dbReference type="EMBL" id="KAF2970836.1"/>
    </source>
</evidence>
<feature type="domain" description="Hemerythrin-like" evidence="1">
    <location>
        <begin position="34"/>
        <end position="171"/>
    </location>
</feature>
<dbReference type="InParanoid" id="A0A7C8N8B9"/>
<sequence>MRPSNARWVEGPFPLIETPSTKLKSDHFYLKAASEMTHAHNVLLRSLNSILQQGPNIPTSGDTNYQERNIIDFLYYVRCWVKTVHHHHWVEETFIFPEMGKFSGNPGLMDGPRHQHESFQAGLEELEEYLNSTRPDQYRWLGSNGSGGMKQIIDSFSHHLTDHLYAEIEVFLQLKDLDSEEYKKTWAKAEAVAKQSGNFTLLYEMVPMVLGCADKTYEGARHFPPFPWIMPYIVKYWFAAGNGAWRFNPCDFWGQPRPLVFITEGEAGN</sequence>
<dbReference type="Proteomes" id="UP000481858">
    <property type="component" value="Unassembled WGS sequence"/>
</dbReference>
<dbReference type="InterPro" id="IPR053206">
    <property type="entry name" value="Dimeric_xanthone_biosynth"/>
</dbReference>
<evidence type="ECO:0000259" key="1">
    <source>
        <dbReference type="Pfam" id="PF01814"/>
    </source>
</evidence>
<dbReference type="InterPro" id="IPR012312">
    <property type="entry name" value="Hemerythrin-like"/>
</dbReference>
<dbReference type="AlphaFoldDB" id="A0A7C8N8B9"/>
<dbReference type="PANTHER" id="PTHR38048">
    <property type="entry name" value="EXPRESSED PROTEIN"/>
    <property type="match status" value="1"/>
</dbReference>
<dbReference type="Gene3D" id="1.20.120.520">
    <property type="entry name" value="nmb1532 protein domain like"/>
    <property type="match status" value="1"/>
</dbReference>
<dbReference type="EMBL" id="WUBL01000019">
    <property type="protein sequence ID" value="KAF2970836.1"/>
    <property type="molecule type" value="Genomic_DNA"/>
</dbReference>
<dbReference type="OrthoDB" id="58416at2759"/>
<dbReference type="PANTHER" id="PTHR38048:SF2">
    <property type="entry name" value="HEMERYTHRIN-LIKE DOMAIN-CONTAINING PROTEIN"/>
    <property type="match status" value="1"/>
</dbReference>
<dbReference type="Pfam" id="PF01814">
    <property type="entry name" value="Hemerythrin"/>
    <property type="match status" value="1"/>
</dbReference>
<comment type="caution">
    <text evidence="2">The sequence shown here is derived from an EMBL/GenBank/DDBJ whole genome shotgun (WGS) entry which is preliminary data.</text>
</comment>
<gene>
    <name evidence="2" type="ORF">GQX73_g2814</name>
</gene>
<accession>A0A7C8N8B9</accession>
<name>A0A7C8N8B9_9PEZI</name>
<organism evidence="2 3">
    <name type="scientific">Xylaria multiplex</name>
    <dbReference type="NCBI Taxonomy" id="323545"/>
    <lineage>
        <taxon>Eukaryota</taxon>
        <taxon>Fungi</taxon>
        <taxon>Dikarya</taxon>
        <taxon>Ascomycota</taxon>
        <taxon>Pezizomycotina</taxon>
        <taxon>Sordariomycetes</taxon>
        <taxon>Xylariomycetidae</taxon>
        <taxon>Xylariales</taxon>
        <taxon>Xylariaceae</taxon>
        <taxon>Xylaria</taxon>
    </lineage>
</organism>
<reference evidence="2 3" key="1">
    <citation type="submission" date="2019-12" db="EMBL/GenBank/DDBJ databases">
        <title>Draft genome sequence of the ascomycete Xylaria multiplex DSM 110363.</title>
        <authorList>
            <person name="Buettner E."/>
            <person name="Kellner H."/>
        </authorList>
    </citation>
    <scope>NUCLEOTIDE SEQUENCE [LARGE SCALE GENOMIC DNA]</scope>
    <source>
        <strain evidence="2 3">DSM 110363</strain>
    </source>
</reference>
<protein>
    <recommendedName>
        <fullName evidence="1">Hemerythrin-like domain-containing protein</fullName>
    </recommendedName>
</protein>
<keyword evidence="3" id="KW-1185">Reference proteome</keyword>